<dbReference type="Proteomes" id="UP001320119">
    <property type="component" value="Chromosome"/>
</dbReference>
<dbReference type="Pfam" id="PF07586">
    <property type="entry name" value="HXXSHH"/>
    <property type="match status" value="1"/>
</dbReference>
<name>A0AAN2BJV3_9GAMM</name>
<organism evidence="1 2">
    <name type="scientific">Marinagarivorans cellulosilyticus</name>
    <dbReference type="NCBI Taxonomy" id="2721545"/>
    <lineage>
        <taxon>Bacteria</taxon>
        <taxon>Pseudomonadati</taxon>
        <taxon>Pseudomonadota</taxon>
        <taxon>Gammaproteobacteria</taxon>
        <taxon>Cellvibrionales</taxon>
        <taxon>Cellvibrionaceae</taxon>
        <taxon>Marinagarivorans</taxon>
    </lineage>
</organism>
<dbReference type="KEGG" id="marq:MARGE09_P1552"/>
<dbReference type="InterPro" id="IPR006311">
    <property type="entry name" value="TAT_signal"/>
</dbReference>
<accession>A0AAN2BJV3</accession>
<keyword evidence="2" id="KW-1185">Reference proteome</keyword>
<evidence type="ECO:0008006" key="3">
    <source>
        <dbReference type="Google" id="ProtNLM"/>
    </source>
</evidence>
<dbReference type="RefSeq" id="WP_236986824.1">
    <property type="nucleotide sequence ID" value="NZ_AP023086.1"/>
</dbReference>
<gene>
    <name evidence="1" type="ORF">MARGE09_P1552</name>
</gene>
<sequence>MTQIELRRNKAPKLNRRSFLAGSGVCMSLPLLEAMLPAGKTAFAQDATPGRMLVMFTGNGCHMQAFQPSQAGNFNGNFGTATSLNPLRDIAGDITTIKGLHNDPMRGQTGDHGKGSGAFMTCAEVAKNRIESATTMDVIAARQIANQTRFSNLHLGIDRVGGGFPDNGYSAAYMGNISWENGSTPSPRENDPQRLFNRLFSGDLPDTPGGVDTRAAVNQSVIDTVLADVNRLEGKLGVADKEKLQGYLDGVRELERQLSFQQPDVVQGSACEKPNIGGNGNFVVNSRLFNELMVMAFTCDLTRVISYVFSNGLNGRQYNNLGIGRGHHDISHHGNNQNNFNMLKQIDTYHMEEYAHLCKRLKETVDVQGKSLLDSCMVLYSSEIADGNSHSHYDLPIVIAGKGNGRVRSGRHINSNSGRIADLFLAMQQHVGANVSSFGNSQGPLNLS</sequence>
<dbReference type="PROSITE" id="PS51318">
    <property type="entry name" value="TAT"/>
    <property type="match status" value="1"/>
</dbReference>
<proteinExistence type="predicted"/>
<evidence type="ECO:0000313" key="2">
    <source>
        <dbReference type="Proteomes" id="UP001320119"/>
    </source>
</evidence>
<dbReference type="InterPro" id="IPR011447">
    <property type="entry name" value="DUF1552"/>
</dbReference>
<dbReference type="AlphaFoldDB" id="A0AAN2BJV3"/>
<protein>
    <recommendedName>
        <fullName evidence="3">DUF1552 domain-containing protein</fullName>
    </recommendedName>
</protein>
<reference evidence="1 2" key="1">
    <citation type="journal article" date="2022" name="IScience">
        <title>An ultrasensitive nanofiber-based assay for enzymatic hydrolysis and deep-sea microbial degradation of cellulose.</title>
        <authorList>
            <person name="Tsudome M."/>
            <person name="Tachioka M."/>
            <person name="Miyazaki M."/>
            <person name="Uchimura K."/>
            <person name="Tsuda M."/>
            <person name="Takaki Y."/>
            <person name="Deguchi S."/>
        </authorList>
    </citation>
    <scope>NUCLEOTIDE SEQUENCE [LARGE SCALE GENOMIC DNA]</scope>
    <source>
        <strain evidence="1 2">GE09</strain>
    </source>
</reference>
<dbReference type="EMBL" id="AP023086">
    <property type="protein sequence ID" value="BCD97351.1"/>
    <property type="molecule type" value="Genomic_DNA"/>
</dbReference>
<evidence type="ECO:0000313" key="1">
    <source>
        <dbReference type="EMBL" id="BCD97351.1"/>
    </source>
</evidence>